<evidence type="ECO:0000256" key="1">
    <source>
        <dbReference type="SAM" id="MobiDB-lite"/>
    </source>
</evidence>
<dbReference type="EMBL" id="HACM01001399">
    <property type="protein sequence ID" value="CRZ01841.1"/>
    <property type="molecule type" value="Transcribed_RNA"/>
</dbReference>
<proteinExistence type="predicted"/>
<sequence length="101" mass="11051">MRPMAELCTSFINSCEVLCELSLQIPLVFNLLDQAGPLSDVRGMSGLFQFDQAQHSTRRRGSSVIKLQESNALSTAKQMSTPVSGPDRENPYPGQKPPTVV</sequence>
<name>A0A0H5QKK8_9EUKA</name>
<evidence type="ECO:0000313" key="2">
    <source>
        <dbReference type="EMBL" id="CRZ01841.1"/>
    </source>
</evidence>
<feature type="region of interest" description="Disordered" evidence="1">
    <location>
        <begin position="52"/>
        <end position="101"/>
    </location>
</feature>
<protein>
    <submittedName>
        <fullName evidence="2">Uncharacterized protein</fullName>
    </submittedName>
</protein>
<accession>A0A0H5QKK8</accession>
<feature type="compositionally biased region" description="Polar residues" evidence="1">
    <location>
        <begin position="68"/>
        <end position="83"/>
    </location>
</feature>
<reference evidence="2" key="1">
    <citation type="submission" date="2015-04" db="EMBL/GenBank/DDBJ databases">
        <title>The genome sequence of the plant pathogenic Rhizarian Plasmodiophora brassicae reveals insights in its biotrophic life cycle and the origin of chitin synthesis.</title>
        <authorList>
            <person name="Schwelm A."/>
            <person name="Fogelqvist J."/>
            <person name="Knaust A."/>
            <person name="Julke S."/>
            <person name="Lilja T."/>
            <person name="Dhandapani V."/>
            <person name="Bonilla-Rosso G."/>
            <person name="Karlsson M."/>
            <person name="Shevchenko A."/>
            <person name="Choi S.R."/>
            <person name="Kim H.G."/>
            <person name="Park J.Y."/>
            <person name="Lim Y.P."/>
            <person name="Ludwig-Muller J."/>
            <person name="Dixelius C."/>
        </authorList>
    </citation>
    <scope>NUCLEOTIDE SEQUENCE</scope>
    <source>
        <tissue evidence="2">Potato root galls</tissue>
    </source>
</reference>
<organism evidence="2">
    <name type="scientific">Spongospora subterranea</name>
    <dbReference type="NCBI Taxonomy" id="70186"/>
    <lineage>
        <taxon>Eukaryota</taxon>
        <taxon>Sar</taxon>
        <taxon>Rhizaria</taxon>
        <taxon>Endomyxa</taxon>
        <taxon>Phytomyxea</taxon>
        <taxon>Plasmodiophorida</taxon>
        <taxon>Plasmodiophoridae</taxon>
        <taxon>Spongospora</taxon>
    </lineage>
</organism>
<dbReference type="AlphaFoldDB" id="A0A0H5QKK8"/>